<accession>A0A109MX23</accession>
<gene>
    <name evidence="2" type="ORF">AS888_21590</name>
</gene>
<name>A0A109MX23_9BACI</name>
<dbReference type="GO" id="GO:0016747">
    <property type="term" value="F:acyltransferase activity, transferring groups other than amino-acyl groups"/>
    <property type="evidence" value="ECO:0007669"/>
    <property type="project" value="InterPro"/>
</dbReference>
<dbReference type="InterPro" id="IPR016181">
    <property type="entry name" value="Acyl_CoA_acyltransferase"/>
</dbReference>
<keyword evidence="2" id="KW-0808">Transferase</keyword>
<dbReference type="EMBL" id="LNNH01000027">
    <property type="protein sequence ID" value="KWW17614.1"/>
    <property type="molecule type" value="Genomic_DNA"/>
</dbReference>
<dbReference type="Pfam" id="PF00583">
    <property type="entry name" value="Acetyltransf_1"/>
    <property type="match status" value="1"/>
</dbReference>
<comment type="caution">
    <text evidence="2">The sequence shown here is derived from an EMBL/GenBank/DDBJ whole genome shotgun (WGS) entry which is preliminary data.</text>
</comment>
<dbReference type="CDD" id="cd04301">
    <property type="entry name" value="NAT_SF"/>
    <property type="match status" value="1"/>
</dbReference>
<dbReference type="InterPro" id="IPR000182">
    <property type="entry name" value="GNAT_dom"/>
</dbReference>
<evidence type="ECO:0000313" key="2">
    <source>
        <dbReference type="EMBL" id="KWW17614.1"/>
    </source>
</evidence>
<evidence type="ECO:0000259" key="1">
    <source>
        <dbReference type="PROSITE" id="PS51186"/>
    </source>
</evidence>
<evidence type="ECO:0000313" key="3">
    <source>
        <dbReference type="Proteomes" id="UP000064189"/>
    </source>
</evidence>
<protein>
    <submittedName>
        <fullName evidence="2">Acetyltransferase</fullName>
    </submittedName>
</protein>
<keyword evidence="3" id="KW-1185">Reference proteome</keyword>
<dbReference type="SUPFAM" id="SSF55729">
    <property type="entry name" value="Acyl-CoA N-acyltransferases (Nat)"/>
    <property type="match status" value="1"/>
</dbReference>
<dbReference type="RefSeq" id="WP_061142755.1">
    <property type="nucleotide sequence ID" value="NZ_LNNH01000027.1"/>
</dbReference>
<dbReference type="Proteomes" id="UP000064189">
    <property type="component" value="Unassembled WGS sequence"/>
</dbReference>
<dbReference type="Gene3D" id="3.40.630.30">
    <property type="match status" value="1"/>
</dbReference>
<organism evidence="2 3">
    <name type="scientific">Peribacillus simplex</name>
    <dbReference type="NCBI Taxonomy" id="1478"/>
    <lineage>
        <taxon>Bacteria</taxon>
        <taxon>Bacillati</taxon>
        <taxon>Bacillota</taxon>
        <taxon>Bacilli</taxon>
        <taxon>Bacillales</taxon>
        <taxon>Bacillaceae</taxon>
        <taxon>Peribacillus</taxon>
    </lineage>
</organism>
<dbReference type="PANTHER" id="PTHR43072">
    <property type="entry name" value="N-ACETYLTRANSFERASE"/>
    <property type="match status" value="1"/>
</dbReference>
<dbReference type="PROSITE" id="PS51186">
    <property type="entry name" value="GNAT"/>
    <property type="match status" value="1"/>
</dbReference>
<reference evidence="2 3" key="1">
    <citation type="submission" date="2015-11" db="EMBL/GenBank/DDBJ databases">
        <title>Genome Sequence of Bacillus simplex strain VanAntwerpen2.</title>
        <authorList>
            <person name="Couger M.B."/>
        </authorList>
    </citation>
    <scope>NUCLEOTIDE SEQUENCE [LARGE SCALE GENOMIC DNA]</scope>
    <source>
        <strain evidence="2 3">VanAntwerpen02</strain>
    </source>
</reference>
<proteinExistence type="predicted"/>
<dbReference type="AlphaFoldDB" id="A0A109MX23"/>
<sequence length="173" mass="19835">MSETLSYKIRTAEGKDAEAVLAIQQAVISEGEYFIAVSDEFNKTEQQQREWIQGLLENDRETIIVAEVKGEVIGWIVFQSEKRKRMSHKGSFGLMISDSYRGLGIGEKLLRALLDWAEANPLIEKVSLGVFSTNHRAISLYKRMGFVEEGRKIQEYKLNDHVYVDDILMYKLV</sequence>
<feature type="domain" description="N-acetyltransferase" evidence="1">
    <location>
        <begin position="7"/>
        <end position="173"/>
    </location>
</feature>